<dbReference type="STRING" id="393595.ABO_2257"/>
<evidence type="ECO:0000256" key="7">
    <source>
        <dbReference type="ARBA" id="ARBA00022490"/>
    </source>
</evidence>
<dbReference type="Gene3D" id="3.40.50.1820">
    <property type="entry name" value="alpha/beta hydrolase"/>
    <property type="match status" value="1"/>
</dbReference>
<dbReference type="Proteomes" id="UP000008871">
    <property type="component" value="Chromosome"/>
</dbReference>
<evidence type="ECO:0000256" key="10">
    <source>
        <dbReference type="ARBA" id="ARBA00029605"/>
    </source>
</evidence>
<evidence type="ECO:0000256" key="3">
    <source>
        <dbReference type="ARBA" id="ARBA00010088"/>
    </source>
</evidence>
<comment type="subcellular location">
    <subcellularLocation>
        <location evidence="2 11">Cytoplasm</location>
    </subcellularLocation>
</comment>
<evidence type="ECO:0000313" key="16">
    <source>
        <dbReference type="EMBL" id="CAL17706.1"/>
    </source>
</evidence>
<feature type="active site" description="Proton donor" evidence="12">
    <location>
        <position position="283"/>
    </location>
</feature>
<feature type="active site" evidence="12">
    <location>
        <position position="255"/>
    </location>
</feature>
<evidence type="ECO:0000256" key="8">
    <source>
        <dbReference type="ARBA" id="ARBA00022670"/>
    </source>
</evidence>
<reference evidence="16 17" key="1">
    <citation type="journal article" date="2006" name="Nat. Biotechnol.">
        <title>Genome sequence of the ubiquitous hydrocarbon-degrading marine bacterium Alcanivorax borkumensis.</title>
        <authorList>
            <person name="Schneiker S."/>
            <person name="Martins dos Santos V.A.P."/>
            <person name="Bartels D."/>
            <person name="Bekel T."/>
            <person name="Brecht M."/>
            <person name="Buhrmester J."/>
            <person name="Chernikova T.N."/>
            <person name="Denaro R."/>
            <person name="Ferrer M."/>
            <person name="Gertler C."/>
            <person name="Goesmann A."/>
            <person name="Golyshina O.V."/>
            <person name="Kaminski F."/>
            <person name="Khachane A.N."/>
            <person name="Lang S."/>
            <person name="Linke B."/>
            <person name="McHardy A.C."/>
            <person name="Meyer F."/>
            <person name="Nechitaylo T."/>
            <person name="Puehler A."/>
            <person name="Regenhardt D."/>
            <person name="Rupp O."/>
            <person name="Sabirova J.S."/>
            <person name="Selbitschka W."/>
            <person name="Yakimov M.M."/>
            <person name="Timmis K.N."/>
            <person name="Vorhoelter F.-J."/>
            <person name="Weidner S."/>
            <person name="Kaiser O."/>
            <person name="Golyshin P.N."/>
        </authorList>
    </citation>
    <scope>NUCLEOTIDE SEQUENCE [LARGE SCALE GENOMIC DNA]</scope>
    <source>
        <strain evidence="17">ATCC 700651 / DSM 11573 / NCIMB 13689 / SK2</strain>
    </source>
</reference>
<keyword evidence="14" id="KW-0812">Transmembrane</keyword>
<keyword evidence="14" id="KW-0472">Membrane</keyword>
<dbReference type="eggNOG" id="COG0596">
    <property type="taxonomic scope" value="Bacteria"/>
</dbReference>
<keyword evidence="17" id="KW-1185">Reference proteome</keyword>
<dbReference type="PANTHER" id="PTHR43722">
    <property type="entry name" value="PROLINE IMINOPEPTIDASE"/>
    <property type="match status" value="1"/>
</dbReference>
<feature type="transmembrane region" description="Helical" evidence="14">
    <location>
        <begin position="103"/>
        <end position="122"/>
    </location>
</feature>
<dbReference type="Pfam" id="PF00561">
    <property type="entry name" value="Abhydrolase_1"/>
    <property type="match status" value="1"/>
</dbReference>
<dbReference type="InterPro" id="IPR029058">
    <property type="entry name" value="AB_hydrolase_fold"/>
</dbReference>
<evidence type="ECO:0000256" key="2">
    <source>
        <dbReference type="ARBA" id="ARBA00004496"/>
    </source>
</evidence>
<dbReference type="GO" id="GO:0006508">
    <property type="term" value="P:proteolysis"/>
    <property type="evidence" value="ECO:0007669"/>
    <property type="project" value="UniProtKB-KW"/>
</dbReference>
<evidence type="ECO:0000256" key="9">
    <source>
        <dbReference type="ARBA" id="ARBA00022801"/>
    </source>
</evidence>
<evidence type="ECO:0000256" key="6">
    <source>
        <dbReference type="ARBA" id="ARBA00022438"/>
    </source>
</evidence>
<dbReference type="OrthoDB" id="9796770at2"/>
<dbReference type="GO" id="GO:0005737">
    <property type="term" value="C:cytoplasm"/>
    <property type="evidence" value="ECO:0007669"/>
    <property type="project" value="UniProtKB-SubCell"/>
</dbReference>
<dbReference type="EMBL" id="AM286690">
    <property type="protein sequence ID" value="CAL17706.1"/>
    <property type="molecule type" value="Genomic_DNA"/>
</dbReference>
<feature type="domain" description="AB hydrolase-1" evidence="15">
    <location>
        <begin position="35"/>
        <end position="286"/>
    </location>
</feature>
<evidence type="ECO:0000256" key="4">
    <source>
        <dbReference type="ARBA" id="ARBA00012568"/>
    </source>
</evidence>
<dbReference type="PANTHER" id="PTHR43722:SF1">
    <property type="entry name" value="PROLINE IMINOPEPTIDASE"/>
    <property type="match status" value="1"/>
</dbReference>
<name>Q0VM92_ALCBS</name>
<dbReference type="PIRSF" id="PIRSF006431">
    <property type="entry name" value="Pept_S33"/>
    <property type="match status" value="1"/>
</dbReference>
<keyword evidence="8 11" id="KW-0645">Protease</keyword>
<keyword evidence="7 11" id="KW-0963">Cytoplasm</keyword>
<dbReference type="InterPro" id="IPR002410">
    <property type="entry name" value="Peptidase_S33"/>
</dbReference>
<sequence>MALFPYLDANRQFYLPVGEGHQLYVEESGNPQGSPVVVLHGGPGGGCSPALRRFFDPQKFRMILFDQRGSGQSRPLGSIDNNTLSHLLLDLEKIRQALHIERWMVFGGSWGATLALAYLAAFPQYITAMVLRGIFLCRERDLDWLYTSKGAARLFPEAWQALEQQAPPGSGHLLERYYQGLQGDDAHRYARAWCNWESTLALMPTQPPGAGSDGELCMARQETHYFLAGGFIERPLLEVCAGSQVPVEIVHGRRDFVCPPEQALALHQVLPNSELNWVDRGGHSSMDPGVAQALVNAVTRLDRRAKQ</sequence>
<comment type="catalytic activity">
    <reaction evidence="1 11 13">
        <text>Release of N-terminal proline from a peptide.</text>
        <dbReference type="EC" id="3.4.11.5"/>
    </reaction>
</comment>
<evidence type="ECO:0000313" key="17">
    <source>
        <dbReference type="Proteomes" id="UP000008871"/>
    </source>
</evidence>
<evidence type="ECO:0000256" key="14">
    <source>
        <dbReference type="SAM" id="Phobius"/>
    </source>
</evidence>
<dbReference type="GO" id="GO:0004177">
    <property type="term" value="F:aminopeptidase activity"/>
    <property type="evidence" value="ECO:0007669"/>
    <property type="project" value="UniProtKB-UniRule"/>
</dbReference>
<comment type="similarity">
    <text evidence="3 11 13">Belongs to the peptidase S33 family.</text>
</comment>
<dbReference type="ESTHER" id="alcbs-q0vm92">
    <property type="family name" value="Proline_iminopeptidase"/>
</dbReference>
<evidence type="ECO:0000259" key="15">
    <source>
        <dbReference type="Pfam" id="PF00561"/>
    </source>
</evidence>
<feature type="active site" description="Nucleophile" evidence="12">
    <location>
        <position position="109"/>
    </location>
</feature>
<organism evidence="16 17">
    <name type="scientific">Alcanivorax borkumensis (strain ATCC 700651 / DSM 11573 / NCIMB 13689 / SK2)</name>
    <dbReference type="NCBI Taxonomy" id="393595"/>
    <lineage>
        <taxon>Bacteria</taxon>
        <taxon>Pseudomonadati</taxon>
        <taxon>Pseudomonadota</taxon>
        <taxon>Gammaproteobacteria</taxon>
        <taxon>Oceanospirillales</taxon>
        <taxon>Alcanivoracaceae</taxon>
        <taxon>Alcanivorax</taxon>
    </lineage>
</organism>
<keyword evidence="6 11" id="KW-0031">Aminopeptidase</keyword>
<evidence type="ECO:0000256" key="11">
    <source>
        <dbReference type="PIRNR" id="PIRNR006431"/>
    </source>
</evidence>
<keyword evidence="9 11" id="KW-0378">Hydrolase</keyword>
<evidence type="ECO:0000256" key="12">
    <source>
        <dbReference type="PIRSR" id="PIRSR006431-1"/>
    </source>
</evidence>
<gene>
    <name evidence="16" type="primary">pip</name>
    <name evidence="16" type="ordered locus">ABO_2257</name>
</gene>
<dbReference type="SUPFAM" id="SSF53474">
    <property type="entry name" value="alpha/beta-Hydrolases"/>
    <property type="match status" value="1"/>
</dbReference>
<dbReference type="InterPro" id="IPR000073">
    <property type="entry name" value="AB_hydrolase_1"/>
</dbReference>
<evidence type="ECO:0000256" key="1">
    <source>
        <dbReference type="ARBA" id="ARBA00001585"/>
    </source>
</evidence>
<dbReference type="MEROPS" id="S33.001"/>
<evidence type="ECO:0000256" key="13">
    <source>
        <dbReference type="RuleBase" id="RU003421"/>
    </source>
</evidence>
<dbReference type="InterPro" id="IPR005944">
    <property type="entry name" value="Pro_iminopeptidase"/>
</dbReference>
<accession>Q0VM92</accession>
<keyword evidence="14" id="KW-1133">Transmembrane helix</keyword>
<dbReference type="AlphaFoldDB" id="Q0VM92"/>
<dbReference type="RefSeq" id="WP_011589532.1">
    <property type="nucleotide sequence ID" value="NC_008260.1"/>
</dbReference>
<dbReference type="NCBIfam" id="TIGR01249">
    <property type="entry name" value="pro_imino_pep_1"/>
    <property type="match status" value="1"/>
</dbReference>
<dbReference type="KEGG" id="abo:ABO_2257"/>
<protein>
    <recommendedName>
        <fullName evidence="5 11">Proline iminopeptidase</fullName>
        <shortName evidence="11">PIP</shortName>
        <ecNumber evidence="4 11">3.4.11.5</ecNumber>
    </recommendedName>
    <alternativeName>
        <fullName evidence="10 11">Prolyl aminopeptidase</fullName>
    </alternativeName>
</protein>
<dbReference type="PRINTS" id="PR00793">
    <property type="entry name" value="PROAMNOPTASE"/>
</dbReference>
<evidence type="ECO:0000256" key="5">
    <source>
        <dbReference type="ARBA" id="ARBA00021843"/>
    </source>
</evidence>
<dbReference type="HOGENOM" id="CLU_043739_2_2_6"/>
<proteinExistence type="inferred from homology"/>
<dbReference type="EC" id="3.4.11.5" evidence="4 11"/>